<dbReference type="Proteomes" id="UP000612893">
    <property type="component" value="Unassembled WGS sequence"/>
</dbReference>
<dbReference type="Gene3D" id="3.40.50.450">
    <property type="match status" value="1"/>
</dbReference>
<accession>A0A934K4M7</accession>
<sequence>MRVGIVGSRHFPELDRVADYVRSLPSTSSLVTGSASGVDATARRAARERGLPVRVLGASFEEAADAGSAMERNQRLVSSCEVLVAFWDGSSQGTRRTVERVLDSGREVHVFVPAARMDAAPESGGPLTT</sequence>
<evidence type="ECO:0000313" key="1">
    <source>
        <dbReference type="EMBL" id="MBJ7598754.1"/>
    </source>
</evidence>
<evidence type="ECO:0008006" key="3">
    <source>
        <dbReference type="Google" id="ProtNLM"/>
    </source>
</evidence>
<organism evidence="1 2">
    <name type="scientific">Candidatus Nephthysia bennettiae</name>
    <dbReference type="NCBI Taxonomy" id="3127016"/>
    <lineage>
        <taxon>Bacteria</taxon>
        <taxon>Bacillati</taxon>
        <taxon>Candidatus Dormiibacterota</taxon>
        <taxon>Candidatus Dormibacteria</taxon>
        <taxon>Candidatus Dormibacterales</taxon>
        <taxon>Candidatus Dormibacteraceae</taxon>
        <taxon>Candidatus Nephthysia</taxon>
    </lineage>
</organism>
<protein>
    <recommendedName>
        <fullName evidence="3">DUF2493 domain-containing protein</fullName>
    </recommendedName>
</protein>
<dbReference type="SUPFAM" id="SSF102405">
    <property type="entry name" value="MCP/YpsA-like"/>
    <property type="match status" value="1"/>
</dbReference>
<dbReference type="EMBL" id="JAEKNR010000125">
    <property type="protein sequence ID" value="MBJ7598754.1"/>
    <property type="molecule type" value="Genomic_DNA"/>
</dbReference>
<evidence type="ECO:0000313" key="2">
    <source>
        <dbReference type="Proteomes" id="UP000612893"/>
    </source>
</evidence>
<dbReference type="RefSeq" id="WP_338201960.1">
    <property type="nucleotide sequence ID" value="NZ_JAEKNR010000125.1"/>
</dbReference>
<gene>
    <name evidence="1" type="ORF">JF922_11810</name>
</gene>
<dbReference type="AlphaFoldDB" id="A0A934K4M7"/>
<keyword evidence="2" id="KW-1185">Reference proteome</keyword>
<comment type="caution">
    <text evidence="1">The sequence shown here is derived from an EMBL/GenBank/DDBJ whole genome shotgun (WGS) entry which is preliminary data.</text>
</comment>
<proteinExistence type="predicted"/>
<reference evidence="1" key="1">
    <citation type="submission" date="2020-10" db="EMBL/GenBank/DDBJ databases">
        <title>Ca. Dormibacterota MAGs.</title>
        <authorList>
            <person name="Montgomery K."/>
        </authorList>
    </citation>
    <scope>NUCLEOTIDE SEQUENCE [LARGE SCALE GENOMIC DNA]</scope>
    <source>
        <strain evidence="1">SC8812_S17_10</strain>
    </source>
</reference>
<name>A0A934K4M7_9BACT</name>